<dbReference type="InterPro" id="IPR007295">
    <property type="entry name" value="DUF402"/>
</dbReference>
<dbReference type="Proteomes" id="UP000595198">
    <property type="component" value="Chromosome"/>
</dbReference>
<evidence type="ECO:0000313" key="7">
    <source>
        <dbReference type="Proteomes" id="UP000595198"/>
    </source>
</evidence>
<dbReference type="Proteomes" id="UP001223646">
    <property type="component" value="Unassembled WGS sequence"/>
</dbReference>
<reference evidence="3" key="2">
    <citation type="submission" date="2023-05" db="EMBL/GenBank/DDBJ databases">
        <authorList>
            <person name="Du J."/>
        </authorList>
    </citation>
    <scope>NUCLEOTIDE SEQUENCE</scope>
    <source>
        <strain evidence="3">UMB1064</strain>
    </source>
</reference>
<dbReference type="EMBL" id="CP065628">
    <property type="protein sequence ID" value="QPR30042.1"/>
    <property type="molecule type" value="Genomic_DNA"/>
</dbReference>
<dbReference type="EMBL" id="CP066023">
    <property type="protein sequence ID" value="QQB81881.1"/>
    <property type="molecule type" value="Genomic_DNA"/>
</dbReference>
<evidence type="ECO:0000313" key="3">
    <source>
        <dbReference type="EMBL" id="MEO3716889.1"/>
    </source>
</evidence>
<dbReference type="InterPro" id="IPR035930">
    <property type="entry name" value="FomD-like_sf"/>
</dbReference>
<dbReference type="Pfam" id="PF04167">
    <property type="entry name" value="DUF402"/>
    <property type="match status" value="2"/>
</dbReference>
<evidence type="ECO:0000259" key="2">
    <source>
        <dbReference type="Pfam" id="PF04167"/>
    </source>
</evidence>
<reference evidence="6 7" key="1">
    <citation type="submission" date="2020-12" db="EMBL/GenBank/DDBJ databases">
        <title>FDA dAtabase for Regulatory Grade micrObial Sequences (FDA-ARGOS): Supporting development and validation of Infectious Disease Dx tests.</title>
        <authorList>
            <person name="Sproer C."/>
            <person name="Gronow S."/>
            <person name="Severitt S."/>
            <person name="Schroder I."/>
            <person name="Tallon L."/>
            <person name="Sadzewicz L."/>
            <person name="Zhao X."/>
            <person name="Boylan J."/>
            <person name="Ott S."/>
            <person name="Bowen H."/>
            <person name="Vavikolanu K."/>
            <person name="Mehta A."/>
            <person name="Aluvathingal J."/>
            <person name="Nadendla S."/>
            <person name="Lowell S."/>
            <person name="Myers T."/>
            <person name="Yan Y."/>
            <person name="Sichtig H."/>
        </authorList>
    </citation>
    <scope>NUCLEOTIDE SEQUENCE [LARGE SCALE GENOMIC DNA]</scope>
    <source>
        <strain evidence="4 6">FDAARGOS_938</strain>
        <strain evidence="5 7">FDAARGOS_991</strain>
    </source>
</reference>
<evidence type="ECO:0000313" key="5">
    <source>
        <dbReference type="EMBL" id="QQB81881.1"/>
    </source>
</evidence>
<feature type="domain" description="DUF402" evidence="2">
    <location>
        <begin position="145"/>
        <end position="188"/>
    </location>
</feature>
<dbReference type="AlphaFoldDB" id="A0AAW9SUZ8"/>
<dbReference type="Proteomes" id="UP000594774">
    <property type="component" value="Chromosome"/>
</dbReference>
<gene>
    <name evidence="4" type="ORF">I6G95_07225</name>
    <name evidence="5" type="ORF">I6H48_07800</name>
    <name evidence="3" type="ORF">QP460_004720</name>
</gene>
<protein>
    <submittedName>
        <fullName evidence="3">DUF402 domain-containing protein</fullName>
    </submittedName>
</protein>
<dbReference type="Gene3D" id="2.40.380.10">
    <property type="entry name" value="FomD-like"/>
    <property type="match status" value="1"/>
</dbReference>
<evidence type="ECO:0000313" key="8">
    <source>
        <dbReference type="Proteomes" id="UP001223646"/>
    </source>
</evidence>
<name>A0AAW9SUZ8_CORAY</name>
<feature type="compositionally biased region" description="Low complexity" evidence="1">
    <location>
        <begin position="1"/>
        <end position="19"/>
    </location>
</feature>
<keyword evidence="7" id="KW-1185">Reference proteome</keyword>
<accession>A0AAW9SUZ8</accession>
<feature type="region of interest" description="Disordered" evidence="1">
    <location>
        <begin position="1"/>
        <end position="29"/>
    </location>
</feature>
<dbReference type="EMBL" id="JASOOY020000014">
    <property type="protein sequence ID" value="MEO3716889.1"/>
    <property type="molecule type" value="Genomic_DNA"/>
</dbReference>
<evidence type="ECO:0000313" key="6">
    <source>
        <dbReference type="Proteomes" id="UP000594774"/>
    </source>
</evidence>
<proteinExistence type="predicted"/>
<evidence type="ECO:0000313" key="4">
    <source>
        <dbReference type="EMBL" id="QPR30042.1"/>
    </source>
</evidence>
<dbReference type="SUPFAM" id="SSF159234">
    <property type="entry name" value="FomD-like"/>
    <property type="match status" value="1"/>
</dbReference>
<dbReference type="RefSeq" id="WP_115597769.1">
    <property type="nucleotide sequence ID" value="NZ_CP065628.1"/>
</dbReference>
<evidence type="ECO:0000256" key="1">
    <source>
        <dbReference type="SAM" id="MobiDB-lite"/>
    </source>
</evidence>
<organism evidence="3 8">
    <name type="scientific">Corynebacterium amycolatum</name>
    <dbReference type="NCBI Taxonomy" id="43765"/>
    <lineage>
        <taxon>Bacteria</taxon>
        <taxon>Bacillati</taxon>
        <taxon>Actinomycetota</taxon>
        <taxon>Actinomycetes</taxon>
        <taxon>Mycobacteriales</taxon>
        <taxon>Corynebacteriaceae</taxon>
        <taxon>Corynebacterium</taxon>
    </lineage>
</organism>
<feature type="domain" description="DUF402" evidence="2">
    <location>
        <begin position="51"/>
        <end position="131"/>
    </location>
</feature>
<reference evidence="3" key="3">
    <citation type="submission" date="2024-05" db="EMBL/GenBank/DDBJ databases">
        <authorList>
            <person name="Wolfe A."/>
        </authorList>
    </citation>
    <scope>NUCLEOTIDE SEQUENCE</scope>
    <source>
        <strain evidence="3">UMB1064</strain>
    </source>
</reference>
<sequence length="214" mass="23748">MSTSPATSASTAAAPALSPIRSSQDTHPPKVETFDLREMVNIDPKGFQRKVDEFRTLTPSRLYMRRGMDHPKFGYLESFLLADEGLRISIYHFRPGVKVEHQRYVDIVSIDRTDPQCWRMTDLYLDILQAPTAPEAIAPLPVDAATQIRVEDVDELVAAHTQGLISDELTEFAIETTLTARAAIAAHGDNIDAWMQTLNLEATWADAVELSPAA</sequence>